<dbReference type="Proteomes" id="UP000463857">
    <property type="component" value="Chromosome"/>
</dbReference>
<dbReference type="OrthoDB" id="9815825at2"/>
<dbReference type="InterPro" id="IPR050984">
    <property type="entry name" value="Gfo/Idh/MocA_domain"/>
</dbReference>
<evidence type="ECO:0000259" key="4">
    <source>
        <dbReference type="Pfam" id="PF22725"/>
    </source>
</evidence>
<dbReference type="GO" id="GO:0000166">
    <property type="term" value="F:nucleotide binding"/>
    <property type="evidence" value="ECO:0007669"/>
    <property type="project" value="InterPro"/>
</dbReference>
<keyword evidence="6" id="KW-1185">Reference proteome</keyword>
<name>A0A7L4YRU7_9ACTN</name>
<organism evidence="5 6">
    <name type="scientific">Epidermidibacterium keratini</name>
    <dbReference type="NCBI Taxonomy" id="1891644"/>
    <lineage>
        <taxon>Bacteria</taxon>
        <taxon>Bacillati</taxon>
        <taxon>Actinomycetota</taxon>
        <taxon>Actinomycetes</taxon>
        <taxon>Sporichthyales</taxon>
        <taxon>Sporichthyaceae</taxon>
        <taxon>Epidermidibacterium</taxon>
    </lineage>
</organism>
<dbReference type="SUPFAM" id="SSF55347">
    <property type="entry name" value="Glyceraldehyde-3-phosphate dehydrogenase-like, C-terminal domain"/>
    <property type="match status" value="1"/>
</dbReference>
<dbReference type="KEGG" id="eke:EK0264_17175"/>
<comment type="similarity">
    <text evidence="1">Belongs to the Gfo/Idh/MocA family.</text>
</comment>
<dbReference type="Pfam" id="PF01408">
    <property type="entry name" value="GFO_IDH_MocA"/>
    <property type="match status" value="1"/>
</dbReference>
<keyword evidence="2" id="KW-0560">Oxidoreductase</keyword>
<sequence length="334" mass="36035">MEQPRPIRWGIAGTGQMASTFASDFEYADGAELVAVGSRSDLGAERFARQHSVPRPHGSYRALIEDPDVDVIYVATPHPQHFEVARAAIEAGKPVVIEKSFTATYSGAARLVELARERGVFLMEAMWTRFLPAVAYARDLVESGEIGTVQLVQADLGAYRAFDPSSRLFDPELGGGATLDVGVYVVAIAQLFLGAPARVRAVGTRYENGVDATVAITLEYDDGRAASLAASLESQTPGRAVVMASGGSIEFEPRFHHPDSIVVQHNAQQPQRLKFSNRGRGYAHEIMAVSDDLRAGRTESEIMPLDATLAEQQTLQQVLDALGIATAEDENVPV</sequence>
<feature type="domain" description="GFO/IDH/MocA-like oxidoreductase" evidence="4">
    <location>
        <begin position="135"/>
        <end position="250"/>
    </location>
</feature>
<evidence type="ECO:0000259" key="3">
    <source>
        <dbReference type="Pfam" id="PF01408"/>
    </source>
</evidence>
<reference evidence="5 6" key="1">
    <citation type="journal article" date="2018" name="Int. J. Syst. Evol. Microbiol.">
        <title>Epidermidibacterium keratini gen. nov., sp. nov., a member of the family Sporichthyaceae, isolated from keratin epidermis.</title>
        <authorList>
            <person name="Lee D.G."/>
            <person name="Trujillo M.E."/>
            <person name="Kang S."/>
            <person name="Nam J.J."/>
            <person name="Kim Y.J."/>
        </authorList>
    </citation>
    <scope>NUCLEOTIDE SEQUENCE [LARGE SCALE GENOMIC DNA]</scope>
    <source>
        <strain evidence="5 6">EPI-7</strain>
    </source>
</reference>
<dbReference type="EMBL" id="CP047156">
    <property type="protein sequence ID" value="QHC01840.1"/>
    <property type="molecule type" value="Genomic_DNA"/>
</dbReference>
<evidence type="ECO:0000313" key="6">
    <source>
        <dbReference type="Proteomes" id="UP000463857"/>
    </source>
</evidence>
<dbReference type="Gene3D" id="3.30.360.10">
    <property type="entry name" value="Dihydrodipicolinate Reductase, domain 2"/>
    <property type="match status" value="1"/>
</dbReference>
<dbReference type="Gene3D" id="3.40.50.720">
    <property type="entry name" value="NAD(P)-binding Rossmann-like Domain"/>
    <property type="match status" value="1"/>
</dbReference>
<dbReference type="InParanoid" id="A0A7L4YRU7"/>
<dbReference type="PANTHER" id="PTHR22604:SF105">
    <property type="entry name" value="TRANS-1,2-DIHYDROBENZENE-1,2-DIOL DEHYDROGENASE"/>
    <property type="match status" value="1"/>
</dbReference>
<dbReference type="GO" id="GO:0016491">
    <property type="term" value="F:oxidoreductase activity"/>
    <property type="evidence" value="ECO:0007669"/>
    <property type="project" value="UniProtKB-KW"/>
</dbReference>
<dbReference type="SUPFAM" id="SSF51735">
    <property type="entry name" value="NAD(P)-binding Rossmann-fold domains"/>
    <property type="match status" value="1"/>
</dbReference>
<dbReference type="InterPro" id="IPR000683">
    <property type="entry name" value="Gfo/Idh/MocA-like_OxRdtase_N"/>
</dbReference>
<accession>A0A7L4YRU7</accession>
<dbReference type="PANTHER" id="PTHR22604">
    <property type="entry name" value="OXIDOREDUCTASES"/>
    <property type="match status" value="1"/>
</dbReference>
<dbReference type="AlphaFoldDB" id="A0A7L4YRU7"/>
<gene>
    <name evidence="5" type="ORF">EK0264_17175</name>
</gene>
<dbReference type="RefSeq" id="WP_159546964.1">
    <property type="nucleotide sequence ID" value="NZ_CP047156.1"/>
</dbReference>
<dbReference type="InterPro" id="IPR055170">
    <property type="entry name" value="GFO_IDH_MocA-like_dom"/>
</dbReference>
<dbReference type="Pfam" id="PF22725">
    <property type="entry name" value="GFO_IDH_MocA_C3"/>
    <property type="match status" value="1"/>
</dbReference>
<dbReference type="InterPro" id="IPR036291">
    <property type="entry name" value="NAD(P)-bd_dom_sf"/>
</dbReference>
<proteinExistence type="inferred from homology"/>
<protein>
    <submittedName>
        <fullName evidence="5">Gfo/Idh/MocA family oxidoreductase</fullName>
    </submittedName>
</protein>
<evidence type="ECO:0000313" key="5">
    <source>
        <dbReference type="EMBL" id="QHC01840.1"/>
    </source>
</evidence>
<feature type="domain" description="Gfo/Idh/MocA-like oxidoreductase N-terminal" evidence="3">
    <location>
        <begin position="7"/>
        <end position="124"/>
    </location>
</feature>
<evidence type="ECO:0000256" key="1">
    <source>
        <dbReference type="ARBA" id="ARBA00010928"/>
    </source>
</evidence>
<evidence type="ECO:0000256" key="2">
    <source>
        <dbReference type="ARBA" id="ARBA00023002"/>
    </source>
</evidence>